<name>A0A5K3FEK3_MESCO</name>
<protein>
    <submittedName>
        <fullName evidence="1">NADH dehydrogenase [ubiquinone] 1 beta subcomplex subunit 11, mitochondrial</fullName>
    </submittedName>
</protein>
<proteinExistence type="predicted"/>
<reference evidence="1" key="1">
    <citation type="submission" date="2019-11" db="UniProtKB">
        <authorList>
            <consortium name="WormBaseParasite"/>
        </authorList>
    </citation>
    <scope>IDENTIFICATION</scope>
</reference>
<sequence length="104" mass="11688">MYPRLFLPLVVRRVGVFRLNLSSPQLRTFNTSLPAFSSGPSFKNILQKNDLPDDVKKGIESEARDMLKVILLHAIIASRIGFLTDGTITTELMTLPSIKRLLFS</sequence>
<evidence type="ECO:0000313" key="1">
    <source>
        <dbReference type="WBParaSite" id="MCU_006809-RA"/>
    </source>
</evidence>
<accession>A0A5K3FEK3</accession>
<dbReference type="AlphaFoldDB" id="A0A5K3FEK3"/>
<organism evidence="1">
    <name type="scientific">Mesocestoides corti</name>
    <name type="common">Flatworm</name>
    <dbReference type="NCBI Taxonomy" id="53468"/>
    <lineage>
        <taxon>Eukaryota</taxon>
        <taxon>Metazoa</taxon>
        <taxon>Spiralia</taxon>
        <taxon>Lophotrochozoa</taxon>
        <taxon>Platyhelminthes</taxon>
        <taxon>Cestoda</taxon>
        <taxon>Eucestoda</taxon>
        <taxon>Cyclophyllidea</taxon>
        <taxon>Mesocestoididae</taxon>
        <taxon>Mesocestoides</taxon>
    </lineage>
</organism>
<dbReference type="WBParaSite" id="MCU_006809-RA">
    <property type="protein sequence ID" value="MCU_006809-RA"/>
    <property type="gene ID" value="MCU_006809"/>
</dbReference>